<proteinExistence type="predicted"/>
<organism evidence="1">
    <name type="scientific">marine sediment metagenome</name>
    <dbReference type="NCBI Taxonomy" id="412755"/>
    <lineage>
        <taxon>unclassified sequences</taxon>
        <taxon>metagenomes</taxon>
        <taxon>ecological metagenomes</taxon>
    </lineage>
</organism>
<evidence type="ECO:0000313" key="1">
    <source>
        <dbReference type="EMBL" id="GAI48235.1"/>
    </source>
</evidence>
<dbReference type="AlphaFoldDB" id="X1QB19"/>
<dbReference type="EMBL" id="BARV01042480">
    <property type="protein sequence ID" value="GAI48235.1"/>
    <property type="molecule type" value="Genomic_DNA"/>
</dbReference>
<accession>X1QB19</accession>
<feature type="non-terminal residue" evidence="1">
    <location>
        <position position="1"/>
    </location>
</feature>
<feature type="non-terminal residue" evidence="1">
    <location>
        <position position="128"/>
    </location>
</feature>
<reference evidence="1" key="1">
    <citation type="journal article" date="2014" name="Front. Microbiol.">
        <title>High frequency of phylogenetically diverse reductive dehalogenase-homologous genes in deep subseafloor sedimentary metagenomes.</title>
        <authorList>
            <person name="Kawai M."/>
            <person name="Futagami T."/>
            <person name="Toyoda A."/>
            <person name="Takaki Y."/>
            <person name="Nishi S."/>
            <person name="Hori S."/>
            <person name="Arai W."/>
            <person name="Tsubouchi T."/>
            <person name="Morono Y."/>
            <person name="Uchiyama I."/>
            <person name="Ito T."/>
            <person name="Fujiyama A."/>
            <person name="Inagaki F."/>
            <person name="Takami H."/>
        </authorList>
    </citation>
    <scope>NUCLEOTIDE SEQUENCE</scope>
    <source>
        <strain evidence="1">Expedition CK06-06</strain>
    </source>
</reference>
<comment type="caution">
    <text evidence="1">The sequence shown here is derived from an EMBL/GenBank/DDBJ whole genome shotgun (WGS) entry which is preliminary data.</text>
</comment>
<name>X1QB19_9ZZZZ</name>
<gene>
    <name evidence="1" type="ORF">S06H3_63865</name>
</gene>
<sequence length="128" mass="14963">DMFNLRLENNYTRLKFTLHVPGDILDCNFLECEVINADNNSQTEYKVIPYETIAGLPDHNQNPVDIDEDGDPDVHFGVHDFQPSHTYQELDVTFYLENTVLYHYRIWGKAYDDNGEIKVGDWREGYMG</sequence>
<protein>
    <submittedName>
        <fullName evidence="1">Uncharacterized protein</fullName>
    </submittedName>
</protein>